<evidence type="ECO:0000313" key="3">
    <source>
        <dbReference type="Proteomes" id="UP001629246"/>
    </source>
</evidence>
<accession>A0ABW9A7W6</accession>
<gene>
    <name evidence="2" type="ORF">PQR62_09630</name>
</gene>
<keyword evidence="3" id="KW-1185">Reference proteome</keyword>
<dbReference type="Gene3D" id="3.90.1300.10">
    <property type="entry name" value="Amidase signature (AS) domain"/>
    <property type="match status" value="1"/>
</dbReference>
<dbReference type="PANTHER" id="PTHR11895:SF176">
    <property type="entry name" value="AMIDASE AMID-RELATED"/>
    <property type="match status" value="1"/>
</dbReference>
<sequence length="493" mass="52432">MNTATNTSLPADCLDMTLVQAAQAIRDKSISSVELTRAALDRAHALQARFKAFIRIDEEQAMAAAQRCDALSSGAELRGPLHGVPLAHKDMFYRQGEVSTCGSGLRKNWVAPVTATVLERLDRAGAIQIGTLHMTEFAYGPSGQNATLGDALNPWNPDYIPGGSSSGPGIATVTRTVFGALGSDTAGSVRMPAHLCGVTGMKTTHGLIPVNGCMPLSASLDAIGPLTRTVQDNALMLAVMAGMDDLLPAHTHAYIRAAEQGTSGDLTGLRIGLPVGYFDRQLNAEVAQRWNEMARQLASLGAQVVPVAMPDLDAINAAGVLLTWGDVVSLHGEQMRERHHEYSAQTRGRLQSALAINERDYLNAQRYRGIALREFCASVFSRCDALLAPMLSFPAPRLSQVDVTGGAAMANILEEMTRLVRPANMLGLPALALPAGFTYNGMPCGMQLLARPFGESLLYRIGAAFQSASHWHTMAPPLRHAEPATATAAVTSA</sequence>
<proteinExistence type="predicted"/>
<evidence type="ECO:0000259" key="1">
    <source>
        <dbReference type="Pfam" id="PF01425"/>
    </source>
</evidence>
<protein>
    <submittedName>
        <fullName evidence="2">Amidase</fullName>
    </submittedName>
</protein>
<dbReference type="RefSeq" id="WP_408157262.1">
    <property type="nucleotide sequence ID" value="NZ_JAQQFM010000004.1"/>
</dbReference>
<dbReference type="SUPFAM" id="SSF75304">
    <property type="entry name" value="Amidase signature (AS) enzymes"/>
    <property type="match status" value="1"/>
</dbReference>
<dbReference type="Pfam" id="PF01425">
    <property type="entry name" value="Amidase"/>
    <property type="match status" value="1"/>
</dbReference>
<dbReference type="InterPro" id="IPR023631">
    <property type="entry name" value="Amidase_dom"/>
</dbReference>
<feature type="domain" description="Amidase" evidence="1">
    <location>
        <begin position="34"/>
        <end position="458"/>
    </location>
</feature>
<dbReference type="PANTHER" id="PTHR11895">
    <property type="entry name" value="TRANSAMIDASE"/>
    <property type="match status" value="1"/>
</dbReference>
<dbReference type="Proteomes" id="UP001629246">
    <property type="component" value="Unassembled WGS sequence"/>
</dbReference>
<dbReference type="InterPro" id="IPR000120">
    <property type="entry name" value="Amidase"/>
</dbReference>
<dbReference type="EMBL" id="JAQQFM010000004">
    <property type="protein sequence ID" value="MFL9924526.1"/>
    <property type="molecule type" value="Genomic_DNA"/>
</dbReference>
<name>A0ABW9A7W6_9BURK</name>
<reference evidence="2 3" key="1">
    <citation type="journal article" date="2024" name="Chem. Sci.">
        <title>Discovery of megapolipeptins by genome mining of a Burkholderiales bacteria collection.</title>
        <authorList>
            <person name="Paulo B.S."/>
            <person name="Recchia M.J.J."/>
            <person name="Lee S."/>
            <person name="Fergusson C.H."/>
            <person name="Romanowski S.B."/>
            <person name="Hernandez A."/>
            <person name="Krull N."/>
            <person name="Liu D.Y."/>
            <person name="Cavanagh H."/>
            <person name="Bos A."/>
            <person name="Gray C.A."/>
            <person name="Murphy B.T."/>
            <person name="Linington R.G."/>
            <person name="Eustaquio A.S."/>
        </authorList>
    </citation>
    <scope>NUCLEOTIDE SEQUENCE [LARGE SCALE GENOMIC DNA]</scope>
    <source>
        <strain evidence="2 3">RL21-008-BIB-A</strain>
    </source>
</reference>
<comment type="caution">
    <text evidence="2">The sequence shown here is derived from an EMBL/GenBank/DDBJ whole genome shotgun (WGS) entry which is preliminary data.</text>
</comment>
<evidence type="ECO:0000313" key="2">
    <source>
        <dbReference type="EMBL" id="MFL9924526.1"/>
    </source>
</evidence>
<organism evidence="2 3">
    <name type="scientific">Herbaspirillum lusitanum</name>
    <dbReference type="NCBI Taxonomy" id="213312"/>
    <lineage>
        <taxon>Bacteria</taxon>
        <taxon>Pseudomonadati</taxon>
        <taxon>Pseudomonadota</taxon>
        <taxon>Betaproteobacteria</taxon>
        <taxon>Burkholderiales</taxon>
        <taxon>Oxalobacteraceae</taxon>
        <taxon>Herbaspirillum</taxon>
    </lineage>
</organism>
<dbReference type="InterPro" id="IPR036928">
    <property type="entry name" value="AS_sf"/>
</dbReference>